<evidence type="ECO:0000256" key="2">
    <source>
        <dbReference type="ARBA" id="ARBA00004370"/>
    </source>
</evidence>
<dbReference type="FunFam" id="1.10.287.130:FF:000001">
    <property type="entry name" value="Two-component sensor histidine kinase"/>
    <property type="match status" value="1"/>
</dbReference>
<feature type="transmembrane region" description="Helical" evidence="11">
    <location>
        <begin position="198"/>
        <end position="217"/>
    </location>
</feature>
<dbReference type="SUPFAM" id="SSF47384">
    <property type="entry name" value="Homodimeric domain of signal transducing histidine kinase"/>
    <property type="match status" value="1"/>
</dbReference>
<evidence type="ECO:0000256" key="7">
    <source>
        <dbReference type="ARBA" id="ARBA00022777"/>
    </source>
</evidence>
<dbReference type="Pfam" id="PF02518">
    <property type="entry name" value="HATPase_c"/>
    <property type="match status" value="1"/>
</dbReference>
<dbReference type="PANTHER" id="PTHR45436:SF5">
    <property type="entry name" value="SENSOR HISTIDINE KINASE TRCS"/>
    <property type="match status" value="1"/>
</dbReference>
<keyword evidence="9" id="KW-0902">Two-component regulatory system</keyword>
<dbReference type="Gene3D" id="6.10.340.10">
    <property type="match status" value="1"/>
</dbReference>
<dbReference type="SUPFAM" id="SSF55874">
    <property type="entry name" value="ATPase domain of HSP90 chaperone/DNA topoisomerase II/histidine kinase"/>
    <property type="match status" value="1"/>
</dbReference>
<sequence>MTLRWRLTLLYTTVMGLILSFIMLTVFSVMTRIIDSNIRADLIRSMEQAIKVNHAPGASYSWIVTLDDAAWALLPDLYGQVDIYALPENELSNLKDERLIPTNFVRSPNLDGLIGAGQALTLPSYEYAQIIRNGQEQPYFSELDVQVGEQTRHLQVITRLLPVQLLNRSLAGPVYPGILLLARDVTEIEDVFTALKTVLFFVTLLAIVGMGITIYGVSARALKPLRYVQAAAETITEKNLSQRVPVPNTHDEVESLATTINDVLARLEKSFETQRRFTSDASHELRTPVTAIGGHAGYLLRRTSPTPQQAESLTIIKNESERLSHLIQSLLELARADAGSVSMNMQPMLAMAFMEDLQRELKPIIGQAELQVAGKEFSFMADPSRMKQVMINLVSNALKAGSTRVTMEAHLEGKQVHLLVRDNGPGIAEEHLTRLFDRFYRVQESRSRDEGGSGLGLSIVKTIIDAHQGRVWFESKVGEGTVVHVVLPYREVVAEE</sequence>
<evidence type="ECO:0000256" key="3">
    <source>
        <dbReference type="ARBA" id="ARBA00012438"/>
    </source>
</evidence>
<dbReference type="GO" id="GO:0005886">
    <property type="term" value="C:plasma membrane"/>
    <property type="evidence" value="ECO:0007669"/>
    <property type="project" value="TreeGrafter"/>
</dbReference>
<dbReference type="InterPro" id="IPR003594">
    <property type="entry name" value="HATPase_dom"/>
</dbReference>
<evidence type="ECO:0000256" key="8">
    <source>
        <dbReference type="ARBA" id="ARBA00022989"/>
    </source>
</evidence>
<dbReference type="PROSITE" id="PS50885">
    <property type="entry name" value="HAMP"/>
    <property type="match status" value="1"/>
</dbReference>
<dbReference type="Gene3D" id="1.10.287.130">
    <property type="match status" value="1"/>
</dbReference>
<evidence type="ECO:0000313" key="15">
    <source>
        <dbReference type="Proteomes" id="UP000321306"/>
    </source>
</evidence>
<evidence type="ECO:0000256" key="5">
    <source>
        <dbReference type="ARBA" id="ARBA00022679"/>
    </source>
</evidence>
<dbReference type="InterPro" id="IPR036097">
    <property type="entry name" value="HisK_dim/P_sf"/>
</dbReference>
<evidence type="ECO:0000256" key="1">
    <source>
        <dbReference type="ARBA" id="ARBA00000085"/>
    </source>
</evidence>
<proteinExistence type="predicted"/>
<dbReference type="Pfam" id="PF00512">
    <property type="entry name" value="HisKA"/>
    <property type="match status" value="1"/>
</dbReference>
<dbReference type="GO" id="GO:0000155">
    <property type="term" value="F:phosphorelay sensor kinase activity"/>
    <property type="evidence" value="ECO:0007669"/>
    <property type="project" value="InterPro"/>
</dbReference>
<dbReference type="InterPro" id="IPR003661">
    <property type="entry name" value="HisK_dim/P_dom"/>
</dbReference>
<reference evidence="14 15" key="1">
    <citation type="submission" date="2019-07" db="EMBL/GenBank/DDBJ databases">
        <title>Whole genome shotgun sequence of Deinococcus cellulosilyticus NBRC 106333.</title>
        <authorList>
            <person name="Hosoyama A."/>
            <person name="Uohara A."/>
            <person name="Ohji S."/>
            <person name="Ichikawa N."/>
        </authorList>
    </citation>
    <scope>NUCLEOTIDE SEQUENCE [LARGE SCALE GENOMIC DNA]</scope>
    <source>
        <strain evidence="14 15">NBRC 106333</strain>
    </source>
</reference>
<dbReference type="RefSeq" id="WP_146883450.1">
    <property type="nucleotide sequence ID" value="NZ_BJXB01000005.1"/>
</dbReference>
<keyword evidence="6 11" id="KW-0812">Transmembrane</keyword>
<evidence type="ECO:0000259" key="12">
    <source>
        <dbReference type="PROSITE" id="PS50109"/>
    </source>
</evidence>
<dbReference type="PROSITE" id="PS50109">
    <property type="entry name" value="HIS_KIN"/>
    <property type="match status" value="1"/>
</dbReference>
<dbReference type="InterPro" id="IPR005467">
    <property type="entry name" value="His_kinase_dom"/>
</dbReference>
<keyword evidence="15" id="KW-1185">Reference proteome</keyword>
<dbReference type="EMBL" id="BJXB01000005">
    <property type="protein sequence ID" value="GEM45818.1"/>
    <property type="molecule type" value="Genomic_DNA"/>
</dbReference>
<dbReference type="Gene3D" id="3.30.565.10">
    <property type="entry name" value="Histidine kinase-like ATPase, C-terminal domain"/>
    <property type="match status" value="1"/>
</dbReference>
<feature type="transmembrane region" description="Helical" evidence="11">
    <location>
        <begin position="7"/>
        <end position="30"/>
    </location>
</feature>
<dbReference type="CDD" id="cd00075">
    <property type="entry name" value="HATPase"/>
    <property type="match status" value="1"/>
</dbReference>
<dbReference type="PANTHER" id="PTHR45436">
    <property type="entry name" value="SENSOR HISTIDINE KINASE YKOH"/>
    <property type="match status" value="1"/>
</dbReference>
<dbReference type="SMART" id="SM00387">
    <property type="entry name" value="HATPase_c"/>
    <property type="match status" value="1"/>
</dbReference>
<evidence type="ECO:0000256" key="10">
    <source>
        <dbReference type="ARBA" id="ARBA00023136"/>
    </source>
</evidence>
<dbReference type="OrthoDB" id="335833at2"/>
<evidence type="ECO:0000256" key="11">
    <source>
        <dbReference type="SAM" id="Phobius"/>
    </source>
</evidence>
<evidence type="ECO:0000256" key="6">
    <source>
        <dbReference type="ARBA" id="ARBA00022692"/>
    </source>
</evidence>
<dbReference type="CDD" id="cd06225">
    <property type="entry name" value="HAMP"/>
    <property type="match status" value="1"/>
</dbReference>
<dbReference type="SMART" id="SM00388">
    <property type="entry name" value="HisKA"/>
    <property type="match status" value="1"/>
</dbReference>
<keyword evidence="5" id="KW-0808">Transferase</keyword>
<dbReference type="InterPro" id="IPR004358">
    <property type="entry name" value="Sig_transdc_His_kin-like_C"/>
</dbReference>
<comment type="catalytic activity">
    <reaction evidence="1">
        <text>ATP + protein L-histidine = ADP + protein N-phospho-L-histidine.</text>
        <dbReference type="EC" id="2.7.13.3"/>
    </reaction>
</comment>
<dbReference type="SMART" id="SM00304">
    <property type="entry name" value="HAMP"/>
    <property type="match status" value="1"/>
</dbReference>
<evidence type="ECO:0000256" key="9">
    <source>
        <dbReference type="ARBA" id="ARBA00023012"/>
    </source>
</evidence>
<evidence type="ECO:0000259" key="13">
    <source>
        <dbReference type="PROSITE" id="PS50885"/>
    </source>
</evidence>
<dbReference type="InterPro" id="IPR050428">
    <property type="entry name" value="TCS_sensor_his_kinase"/>
</dbReference>
<feature type="domain" description="HAMP" evidence="13">
    <location>
        <begin position="219"/>
        <end position="272"/>
    </location>
</feature>
<evidence type="ECO:0000256" key="4">
    <source>
        <dbReference type="ARBA" id="ARBA00022553"/>
    </source>
</evidence>
<protein>
    <recommendedName>
        <fullName evidence="3">histidine kinase</fullName>
        <ecNumber evidence="3">2.7.13.3</ecNumber>
    </recommendedName>
</protein>
<dbReference type="Proteomes" id="UP000321306">
    <property type="component" value="Unassembled WGS sequence"/>
</dbReference>
<dbReference type="SUPFAM" id="SSF158472">
    <property type="entry name" value="HAMP domain-like"/>
    <property type="match status" value="1"/>
</dbReference>
<keyword evidence="7" id="KW-0418">Kinase</keyword>
<keyword evidence="10 11" id="KW-0472">Membrane</keyword>
<dbReference type="EC" id="2.7.13.3" evidence="3"/>
<dbReference type="CDD" id="cd00082">
    <property type="entry name" value="HisKA"/>
    <property type="match status" value="1"/>
</dbReference>
<dbReference type="AlphaFoldDB" id="A0A511MZZ9"/>
<evidence type="ECO:0000313" key="14">
    <source>
        <dbReference type="EMBL" id="GEM45818.1"/>
    </source>
</evidence>
<dbReference type="InterPro" id="IPR003660">
    <property type="entry name" value="HAMP_dom"/>
</dbReference>
<keyword evidence="4" id="KW-0597">Phosphoprotein</keyword>
<feature type="domain" description="Histidine kinase" evidence="12">
    <location>
        <begin position="280"/>
        <end position="491"/>
    </location>
</feature>
<accession>A0A511MZZ9</accession>
<comment type="subcellular location">
    <subcellularLocation>
        <location evidence="2">Membrane</location>
    </subcellularLocation>
</comment>
<dbReference type="Pfam" id="PF00672">
    <property type="entry name" value="HAMP"/>
    <property type="match status" value="1"/>
</dbReference>
<dbReference type="PRINTS" id="PR00344">
    <property type="entry name" value="BCTRLSENSOR"/>
</dbReference>
<comment type="caution">
    <text evidence="14">The sequence shown here is derived from an EMBL/GenBank/DDBJ whole genome shotgun (WGS) entry which is preliminary data.</text>
</comment>
<dbReference type="FunFam" id="3.30.565.10:FF:000006">
    <property type="entry name" value="Sensor histidine kinase WalK"/>
    <property type="match status" value="1"/>
</dbReference>
<organism evidence="14 15">
    <name type="scientific">Deinococcus cellulosilyticus (strain DSM 18568 / NBRC 106333 / KACC 11606 / 5516J-15)</name>
    <dbReference type="NCBI Taxonomy" id="1223518"/>
    <lineage>
        <taxon>Bacteria</taxon>
        <taxon>Thermotogati</taxon>
        <taxon>Deinococcota</taxon>
        <taxon>Deinococci</taxon>
        <taxon>Deinococcales</taxon>
        <taxon>Deinococcaceae</taxon>
        <taxon>Deinococcus</taxon>
    </lineage>
</organism>
<gene>
    <name evidence="14" type="ORF">DC3_14530</name>
</gene>
<dbReference type="InterPro" id="IPR036890">
    <property type="entry name" value="HATPase_C_sf"/>
</dbReference>
<name>A0A511MZZ9_DEIC1</name>
<keyword evidence="8 11" id="KW-1133">Transmembrane helix</keyword>